<evidence type="ECO:0000313" key="8">
    <source>
        <dbReference type="EMBL" id="KAA4661045.1"/>
    </source>
</evidence>
<dbReference type="Proteomes" id="UP000323717">
    <property type="component" value="Unassembled WGS sequence"/>
</dbReference>
<dbReference type="EMBL" id="VWFO01000051">
    <property type="protein sequence ID" value="KAA4661045.1"/>
    <property type="molecule type" value="Genomic_DNA"/>
</dbReference>
<dbReference type="PANTHER" id="PTHR43300:SF7">
    <property type="entry name" value="UDP-N-ACETYLBACILLOSAMINE N-ACETYLTRANSFERASE"/>
    <property type="match status" value="1"/>
</dbReference>
<dbReference type="InterPro" id="IPR020019">
    <property type="entry name" value="AcTrfase_PglD-like"/>
</dbReference>
<evidence type="ECO:0000256" key="3">
    <source>
        <dbReference type="PIRSR" id="PIRSR620019-2"/>
    </source>
</evidence>
<evidence type="ECO:0000313" key="15">
    <source>
        <dbReference type="Proteomes" id="UP000473905"/>
    </source>
</evidence>
<dbReference type="Gene3D" id="3.40.50.20">
    <property type="match status" value="1"/>
</dbReference>
<feature type="domain" description="PglD N-terminal" evidence="4">
    <location>
        <begin position="4"/>
        <end position="88"/>
    </location>
</feature>
<dbReference type="STRING" id="28116.Bovatus_01179"/>
<accession>A0A139L8V1</accession>
<reference evidence="10" key="2">
    <citation type="submission" date="2022-10" db="EMBL/GenBank/DDBJ databases">
        <title>Human gut microbiome strain richness.</title>
        <authorList>
            <person name="Chen-Liaw A."/>
        </authorList>
    </citation>
    <scope>NUCLEOTIDE SEQUENCE</scope>
    <source>
        <strain evidence="10">BSD2780120875st1_E1_BSD2780120875_150330</strain>
    </source>
</reference>
<dbReference type="EMBL" id="VWLE01000306">
    <property type="protein sequence ID" value="KAA3946070.1"/>
    <property type="molecule type" value="Genomic_DNA"/>
</dbReference>
<dbReference type="Proteomes" id="UP000375690">
    <property type="component" value="Unassembled WGS sequence"/>
</dbReference>
<dbReference type="EMBL" id="VWKB01000080">
    <property type="protein sequence ID" value="KAA4088454.1"/>
    <property type="molecule type" value="Genomic_DNA"/>
</dbReference>
<reference evidence="11 12" key="1">
    <citation type="journal article" date="2019" name="Nat. Med.">
        <title>A library of human gut bacterial isolates paired with longitudinal multiomics data enables mechanistic microbiome research.</title>
        <authorList>
            <person name="Poyet M."/>
            <person name="Groussin M."/>
            <person name="Gibbons S.M."/>
            <person name="Avila-Pacheco J."/>
            <person name="Jiang X."/>
            <person name="Kearney S.M."/>
            <person name="Perrotta A.R."/>
            <person name="Berdy B."/>
            <person name="Zhao S."/>
            <person name="Lieberman T.D."/>
            <person name="Swanson P.K."/>
            <person name="Smith M."/>
            <person name="Roesemann S."/>
            <person name="Alexander J.E."/>
            <person name="Rich S.A."/>
            <person name="Livny J."/>
            <person name="Vlamakis H."/>
            <person name="Clish C."/>
            <person name="Bullock K."/>
            <person name="Deik A."/>
            <person name="Scott J."/>
            <person name="Pierce K.A."/>
            <person name="Xavier R.J."/>
            <person name="Alm E.J."/>
        </authorList>
    </citation>
    <scope>NUCLEOTIDE SEQUENCE [LARGE SCALE GENOMIC DNA]</scope>
    <source>
        <strain evidence="7 15">BIOML-A134</strain>
        <strain evidence="8 14">BIOML-A14</strain>
        <strain evidence="5 12">BIOML-A160</strain>
        <strain evidence="6 11">BIOML-A163</strain>
        <strain evidence="9 13">BIOML-A2</strain>
    </source>
</reference>
<evidence type="ECO:0000313" key="13">
    <source>
        <dbReference type="Proteomes" id="UP000375690"/>
    </source>
</evidence>
<evidence type="ECO:0000256" key="2">
    <source>
        <dbReference type="PIRSR" id="PIRSR620019-1"/>
    </source>
</evidence>
<feature type="binding site" evidence="3">
    <location>
        <position position="76"/>
    </location>
    <ligand>
        <name>substrate</name>
    </ligand>
</feature>
<evidence type="ECO:0000313" key="12">
    <source>
        <dbReference type="Proteomes" id="UP000365824"/>
    </source>
</evidence>
<dbReference type="Proteomes" id="UP001219389">
    <property type="component" value="Unassembled WGS sequence"/>
</dbReference>
<evidence type="ECO:0000313" key="14">
    <source>
        <dbReference type="Proteomes" id="UP000435985"/>
    </source>
</evidence>
<feature type="binding site" evidence="3">
    <location>
        <position position="152"/>
    </location>
    <ligand>
        <name>acetyl-CoA</name>
        <dbReference type="ChEBI" id="CHEBI:57288"/>
    </ligand>
</feature>
<feature type="active site" description="Proton acceptor" evidence="2">
    <location>
        <position position="143"/>
    </location>
</feature>
<dbReference type="Pfam" id="PF17836">
    <property type="entry name" value="PglD_N"/>
    <property type="match status" value="1"/>
</dbReference>
<gene>
    <name evidence="9" type="ORF">F3B53_08710</name>
    <name evidence="8" type="ORF">F3B98_24500</name>
    <name evidence="7" type="ORF">F3D66_30610</name>
    <name evidence="6" type="ORF">F3D71_18550</name>
    <name evidence="5" type="ORF">F3F25_23075</name>
    <name evidence="10" type="ORF">PO382_07510</name>
</gene>
<dbReference type="InterPro" id="IPR011004">
    <property type="entry name" value="Trimer_LpxA-like_sf"/>
</dbReference>
<comment type="similarity">
    <text evidence="1">Belongs to the transferase hexapeptide repeat family.</text>
</comment>
<dbReference type="SUPFAM" id="SSF51161">
    <property type="entry name" value="Trimeric LpxA-like enzymes"/>
    <property type="match status" value="1"/>
</dbReference>
<dbReference type="Proteomes" id="UP000435985">
    <property type="component" value="Unassembled WGS sequence"/>
</dbReference>
<keyword evidence="9" id="KW-0808">Transferase</keyword>
<dbReference type="EMBL" id="VWFC01000007">
    <property type="protein sequence ID" value="KAB1328045.1"/>
    <property type="molecule type" value="Genomic_DNA"/>
</dbReference>
<evidence type="ECO:0000313" key="10">
    <source>
        <dbReference type="EMBL" id="MDC2742070.1"/>
    </source>
</evidence>
<dbReference type="GO" id="GO:0016740">
    <property type="term" value="F:transferase activity"/>
    <property type="evidence" value="ECO:0007669"/>
    <property type="project" value="UniProtKB-KW"/>
</dbReference>
<evidence type="ECO:0000259" key="4">
    <source>
        <dbReference type="Pfam" id="PF17836"/>
    </source>
</evidence>
<organism evidence="9 13">
    <name type="scientific">Bacteroides ovatus</name>
    <dbReference type="NCBI Taxonomy" id="28116"/>
    <lineage>
        <taxon>Bacteria</taxon>
        <taxon>Pseudomonadati</taxon>
        <taxon>Bacteroidota</taxon>
        <taxon>Bacteroidia</taxon>
        <taxon>Bacteroidales</taxon>
        <taxon>Bacteroidaceae</taxon>
        <taxon>Bacteroides</taxon>
    </lineage>
</organism>
<evidence type="ECO:0000313" key="11">
    <source>
        <dbReference type="Proteomes" id="UP000323717"/>
    </source>
</evidence>
<feature type="binding site" evidence="3">
    <location>
        <position position="173"/>
    </location>
    <ligand>
        <name>acetyl-CoA</name>
        <dbReference type="ChEBI" id="CHEBI:57288"/>
    </ligand>
</feature>
<dbReference type="Proteomes" id="UP000473905">
    <property type="component" value="Unassembled WGS sequence"/>
</dbReference>
<dbReference type="AlphaFoldDB" id="A0A139L8V1"/>
<keyword evidence="15" id="KW-1185">Reference proteome</keyword>
<evidence type="ECO:0000313" key="5">
    <source>
        <dbReference type="EMBL" id="KAA3924023.1"/>
    </source>
</evidence>
<comment type="caution">
    <text evidence="9">The sequence shown here is derived from an EMBL/GenBank/DDBJ whole genome shotgun (WGS) entry which is preliminary data.</text>
</comment>
<sequence>MKKRVLIIGGNGHGSVIAACIKDNQKNGYDEDIEICGFVNDFVDNVDEYAVLGGTDRIQHFVDEGYYFIWGIHMIGRNVLTEELFKRLNVPLDRLVTIIHYTAFIGENVVLHPGVVVMCHAYIAPRTELGIGTMVKSNTCIGHDVKCGPLCHFAMGSITGSLVVIGKCADVSIGATVLEKRKIGNFAMAGARSLVTHDIPDSEIHVGLPAKFLRRIMED</sequence>
<dbReference type="EMBL" id="VWLB01000049">
    <property type="protein sequence ID" value="KAA3924023.1"/>
    <property type="molecule type" value="Genomic_DNA"/>
</dbReference>
<protein>
    <submittedName>
        <fullName evidence="9">Acetyltransferase</fullName>
    </submittedName>
</protein>
<evidence type="ECO:0000256" key="1">
    <source>
        <dbReference type="ARBA" id="ARBA00007274"/>
    </source>
</evidence>
<dbReference type="EMBL" id="JAQNZF010000008">
    <property type="protein sequence ID" value="MDC2742070.1"/>
    <property type="molecule type" value="Genomic_DNA"/>
</dbReference>
<dbReference type="PROSITE" id="PS51257">
    <property type="entry name" value="PROKAR_LIPOPROTEIN"/>
    <property type="match status" value="1"/>
</dbReference>
<dbReference type="CDD" id="cd03360">
    <property type="entry name" value="LbH_AT_putative"/>
    <property type="match status" value="1"/>
</dbReference>
<dbReference type="PANTHER" id="PTHR43300">
    <property type="entry name" value="ACETYLTRANSFERASE"/>
    <property type="match status" value="1"/>
</dbReference>
<evidence type="ECO:0000313" key="6">
    <source>
        <dbReference type="EMBL" id="KAA3946070.1"/>
    </source>
</evidence>
<evidence type="ECO:0000313" key="7">
    <source>
        <dbReference type="EMBL" id="KAA4088454.1"/>
    </source>
</evidence>
<name>A0A139L8V1_BACOV</name>
<feature type="site" description="Increases basicity of active site His" evidence="2">
    <location>
        <position position="144"/>
    </location>
</feature>
<evidence type="ECO:0000313" key="9">
    <source>
        <dbReference type="EMBL" id="KAB1328045.1"/>
    </source>
</evidence>
<proteinExistence type="inferred from homology"/>
<dbReference type="Gene3D" id="2.160.10.10">
    <property type="entry name" value="Hexapeptide repeat proteins"/>
    <property type="match status" value="1"/>
</dbReference>
<dbReference type="InterPro" id="IPR050179">
    <property type="entry name" value="Trans_hexapeptide_repeat"/>
</dbReference>
<dbReference type="RefSeq" id="WP_004309283.1">
    <property type="nucleotide sequence ID" value="NZ_CAKJYS010000001.1"/>
</dbReference>
<dbReference type="Proteomes" id="UP000365824">
    <property type="component" value="Unassembled WGS sequence"/>
</dbReference>
<dbReference type="InterPro" id="IPR041561">
    <property type="entry name" value="PglD_N"/>
</dbReference>